<proteinExistence type="inferred from homology"/>
<dbReference type="Proteomes" id="UP000198662">
    <property type="component" value="Unassembled WGS sequence"/>
</dbReference>
<dbReference type="PROSITE" id="PS51462">
    <property type="entry name" value="NUDIX"/>
    <property type="match status" value="1"/>
</dbReference>
<evidence type="ECO:0000256" key="2">
    <source>
        <dbReference type="ARBA" id="ARBA00022801"/>
    </source>
</evidence>
<feature type="domain" description="Nudix hydrolase" evidence="4">
    <location>
        <begin position="8"/>
        <end position="141"/>
    </location>
</feature>
<dbReference type="InterPro" id="IPR036390">
    <property type="entry name" value="WH_DNA-bd_sf"/>
</dbReference>
<dbReference type="AlphaFoldDB" id="A0A1G9K820"/>
<sequence length="229" mass="24943">MVDDPAPTSYVAADIVILTISGGEFRVLLIERGKAPFAGRLALPGGFLEDDETVDDAAARELFEETGFAVGESLLERVGVYSEPDRDPRRRVVSVAYAALVPGPPPTRAGGDAAETAWLPVDEALKEPLAFDHSRILGDAVAHARRHLEYTTAATAFCPKEFTIAELRRVYEIVWRTSLDPGNFHRKVTRIEGFLVPTEETTTRNGGRPAALYTAGPLKWLPLPLSPAH</sequence>
<dbReference type="PRINTS" id="PR00502">
    <property type="entry name" value="NUDIXFAMILY"/>
</dbReference>
<accession>A0A1G9K820</accession>
<organism evidence="5 6">
    <name type="scientific">Glycomyces sambucus</name>
    <dbReference type="NCBI Taxonomy" id="380244"/>
    <lineage>
        <taxon>Bacteria</taxon>
        <taxon>Bacillati</taxon>
        <taxon>Actinomycetota</taxon>
        <taxon>Actinomycetes</taxon>
        <taxon>Glycomycetales</taxon>
        <taxon>Glycomycetaceae</taxon>
        <taxon>Glycomyces</taxon>
    </lineage>
</organism>
<dbReference type="InterPro" id="IPR036388">
    <property type="entry name" value="WH-like_DNA-bd_sf"/>
</dbReference>
<dbReference type="InterPro" id="IPR020084">
    <property type="entry name" value="NUDIX_hydrolase_CS"/>
</dbReference>
<dbReference type="InterPro" id="IPR000086">
    <property type="entry name" value="NUDIX_hydrolase_dom"/>
</dbReference>
<dbReference type="InterPro" id="IPR020476">
    <property type="entry name" value="Nudix_hydrolase"/>
</dbReference>
<dbReference type="SUPFAM" id="SSF55811">
    <property type="entry name" value="Nudix"/>
    <property type="match status" value="1"/>
</dbReference>
<dbReference type="CDD" id="cd18873">
    <property type="entry name" value="NUDIX_NadM_like"/>
    <property type="match status" value="1"/>
</dbReference>
<keyword evidence="6" id="KW-1185">Reference proteome</keyword>
<evidence type="ECO:0000313" key="5">
    <source>
        <dbReference type="EMBL" id="SDL45696.1"/>
    </source>
</evidence>
<dbReference type="Gene3D" id="1.10.10.10">
    <property type="entry name" value="Winged helix-like DNA-binding domain superfamily/Winged helix DNA-binding domain"/>
    <property type="match status" value="1"/>
</dbReference>
<dbReference type="InterPro" id="IPR054105">
    <property type="entry name" value="WHD_NrtR"/>
</dbReference>
<dbReference type="Pfam" id="PF00293">
    <property type="entry name" value="NUDIX"/>
    <property type="match status" value="1"/>
</dbReference>
<dbReference type="STRING" id="380244.SAMN05216298_3896"/>
<evidence type="ECO:0000256" key="3">
    <source>
        <dbReference type="RuleBase" id="RU003476"/>
    </source>
</evidence>
<gene>
    <name evidence="5" type="ORF">SAMN05216298_3896</name>
</gene>
<dbReference type="PANTHER" id="PTHR43736:SF4">
    <property type="entry name" value="SLR1690 PROTEIN"/>
    <property type="match status" value="1"/>
</dbReference>
<dbReference type="OrthoDB" id="9786141at2"/>
<dbReference type="PROSITE" id="PS00893">
    <property type="entry name" value="NUDIX_BOX"/>
    <property type="match status" value="1"/>
</dbReference>
<evidence type="ECO:0000259" key="4">
    <source>
        <dbReference type="PROSITE" id="PS51462"/>
    </source>
</evidence>
<reference evidence="6" key="1">
    <citation type="submission" date="2016-10" db="EMBL/GenBank/DDBJ databases">
        <authorList>
            <person name="Varghese N."/>
            <person name="Submissions S."/>
        </authorList>
    </citation>
    <scope>NUCLEOTIDE SEQUENCE [LARGE SCALE GENOMIC DNA]</scope>
    <source>
        <strain evidence="6">CGMCC 4.3147</strain>
    </source>
</reference>
<dbReference type="EMBL" id="FNGF01000006">
    <property type="protein sequence ID" value="SDL45696.1"/>
    <property type="molecule type" value="Genomic_DNA"/>
</dbReference>
<protein>
    <submittedName>
        <fullName evidence="5">8-oxo-dGTP diphosphatase</fullName>
    </submittedName>
</protein>
<dbReference type="GO" id="GO:0016787">
    <property type="term" value="F:hydrolase activity"/>
    <property type="evidence" value="ECO:0007669"/>
    <property type="project" value="UniProtKB-KW"/>
</dbReference>
<dbReference type="PANTHER" id="PTHR43736">
    <property type="entry name" value="ADP-RIBOSE PYROPHOSPHATASE"/>
    <property type="match status" value="1"/>
</dbReference>
<dbReference type="SUPFAM" id="SSF46785">
    <property type="entry name" value="Winged helix' DNA-binding domain"/>
    <property type="match status" value="1"/>
</dbReference>
<dbReference type="InterPro" id="IPR015797">
    <property type="entry name" value="NUDIX_hydrolase-like_dom_sf"/>
</dbReference>
<keyword evidence="2 3" id="KW-0378">Hydrolase</keyword>
<dbReference type="RefSeq" id="WP_091052846.1">
    <property type="nucleotide sequence ID" value="NZ_FNGF01000006.1"/>
</dbReference>
<evidence type="ECO:0000313" key="6">
    <source>
        <dbReference type="Proteomes" id="UP000198662"/>
    </source>
</evidence>
<dbReference type="Gene3D" id="3.90.79.10">
    <property type="entry name" value="Nucleoside Triphosphate Pyrophosphohydrolase"/>
    <property type="match status" value="1"/>
</dbReference>
<evidence type="ECO:0000256" key="1">
    <source>
        <dbReference type="ARBA" id="ARBA00005582"/>
    </source>
</evidence>
<dbReference type="Pfam" id="PF21906">
    <property type="entry name" value="WHD_NrtR"/>
    <property type="match status" value="1"/>
</dbReference>
<name>A0A1G9K820_9ACTN</name>
<comment type="similarity">
    <text evidence="1 3">Belongs to the Nudix hydrolase family.</text>
</comment>